<dbReference type="InterPro" id="IPR036388">
    <property type="entry name" value="WH-like_DNA-bd_sf"/>
</dbReference>
<dbReference type="EMBL" id="CP015054">
    <property type="protein sequence ID" value="QGN13889.1"/>
    <property type="molecule type" value="Genomic_DNA"/>
</dbReference>
<keyword evidence="8" id="KW-1185">Reference proteome</keyword>
<dbReference type="InterPro" id="IPR036390">
    <property type="entry name" value="WH_DNA-bd_sf"/>
</dbReference>
<evidence type="ECO:0000313" key="8">
    <source>
        <dbReference type="Proteomes" id="UP000422736"/>
    </source>
</evidence>
<feature type="compositionally biased region" description="Low complexity" evidence="5">
    <location>
        <begin position="167"/>
        <end position="177"/>
    </location>
</feature>
<keyword evidence="2" id="KW-0238">DNA-binding</keyword>
<comment type="similarity">
    <text evidence="4">Belongs to the HSF family.</text>
</comment>
<protein>
    <submittedName>
        <fullName evidence="7">HSF_DNA-bind super family</fullName>
    </submittedName>
</protein>
<feature type="compositionally biased region" description="Low complexity" evidence="5">
    <location>
        <begin position="454"/>
        <end position="479"/>
    </location>
</feature>
<feature type="region of interest" description="Disordered" evidence="5">
    <location>
        <begin position="77"/>
        <end position="97"/>
    </location>
</feature>
<evidence type="ECO:0000256" key="4">
    <source>
        <dbReference type="RuleBase" id="RU004020"/>
    </source>
</evidence>
<evidence type="ECO:0000256" key="1">
    <source>
        <dbReference type="ARBA" id="ARBA00004123"/>
    </source>
</evidence>
<evidence type="ECO:0000256" key="2">
    <source>
        <dbReference type="ARBA" id="ARBA00023125"/>
    </source>
</evidence>
<dbReference type="Proteomes" id="UP000422736">
    <property type="component" value="Chromosome 1"/>
</dbReference>
<dbReference type="PANTHER" id="PTHR10015:SF409">
    <property type="entry name" value="PROTEIN MGA1"/>
    <property type="match status" value="1"/>
</dbReference>
<sequence>MHNKTFIHQLHHILAQEELSEWIRWDEEDEYMFIIKPNAPNFSSKVLKRFFKHGNVSSFVRQLHMYGFHKLLHPSPSSYSPSGNGSESNNNKNNNVPKSEVEWKFTHHSQDFFKSATEVQLKRIHRKSNNIGKDGKRRNVLSPVCVSYLGPSQDPATASTAAVTTAATSVPSVNTSSIPADISRKSSATMTQPMIPQSSISPVPSVTSGSPLSQLPHHHHHHHHHQLPIPTQLPPSVLPATHMSHSLSSLGPTPTNGAPGGPGGSIPLPIPSSSPIPRVIGAPYSSVSPYPSVSYNAGLGPSTNIHPPHAVFQYEQNMGILIRAMLQMCDALCADGSNIQEHLEKLKLFKLELMTTEANWNMLMSNGLSSAKSSVSTTSNSATNRFNSMGSLESQKNSIFSNPRFSKVQKMSLVGTTTPYAGTSGSLSHEYEKNNQNSNPTYNPASNQPQLHAQNQSLPQTQPQPQPQSQLQNRSLNNPRDNSKP</sequence>
<dbReference type="PANTHER" id="PTHR10015">
    <property type="entry name" value="HEAT SHOCK TRANSCRIPTION FACTOR"/>
    <property type="match status" value="1"/>
</dbReference>
<dbReference type="InterPro" id="IPR000232">
    <property type="entry name" value="HSF_DNA-bd"/>
</dbReference>
<proteinExistence type="inferred from homology"/>
<feature type="region of interest" description="Disordered" evidence="5">
    <location>
        <begin position="421"/>
        <end position="485"/>
    </location>
</feature>
<organism evidence="7 8">
    <name type="scientific">Kluyveromyces marxianus</name>
    <name type="common">Yeast</name>
    <name type="synonym">Candida kefyr</name>
    <dbReference type="NCBI Taxonomy" id="4911"/>
    <lineage>
        <taxon>Eukaryota</taxon>
        <taxon>Fungi</taxon>
        <taxon>Dikarya</taxon>
        <taxon>Ascomycota</taxon>
        <taxon>Saccharomycotina</taxon>
        <taxon>Saccharomycetes</taxon>
        <taxon>Saccharomycetales</taxon>
        <taxon>Saccharomycetaceae</taxon>
        <taxon>Kluyveromyces</taxon>
    </lineage>
</organism>
<dbReference type="Gene3D" id="1.10.10.10">
    <property type="entry name" value="Winged helix-like DNA-binding domain superfamily/Winged helix DNA-binding domain"/>
    <property type="match status" value="1"/>
</dbReference>
<feature type="compositionally biased region" description="Low complexity" evidence="5">
    <location>
        <begin position="191"/>
        <end position="213"/>
    </location>
</feature>
<comment type="subcellular location">
    <subcellularLocation>
        <location evidence="1">Nucleus</location>
    </subcellularLocation>
</comment>
<dbReference type="Pfam" id="PF00447">
    <property type="entry name" value="HSF_DNA-bind"/>
    <property type="match status" value="1"/>
</dbReference>
<reference evidence="7 8" key="1">
    <citation type="submission" date="2016-03" db="EMBL/GenBank/DDBJ databases">
        <title>How can Kluyveromyces marxianus grow so fast - potential evolutionary course in Saccharomyces Complex revealed by comparative genomics.</title>
        <authorList>
            <person name="Mo W."/>
            <person name="Lu W."/>
            <person name="Yang X."/>
            <person name="Qi J."/>
            <person name="Lv H."/>
        </authorList>
    </citation>
    <scope>NUCLEOTIDE SEQUENCE [LARGE SCALE GENOMIC DNA]</scope>
    <source>
        <strain evidence="7 8">FIM1</strain>
    </source>
</reference>
<evidence type="ECO:0000313" key="7">
    <source>
        <dbReference type="EMBL" id="QGN13889.1"/>
    </source>
</evidence>
<feature type="compositionally biased region" description="Polar residues" evidence="5">
    <location>
        <begin position="434"/>
        <end position="453"/>
    </location>
</feature>
<dbReference type="SMART" id="SM00415">
    <property type="entry name" value="HSF"/>
    <property type="match status" value="1"/>
</dbReference>
<dbReference type="PROSITE" id="PS00434">
    <property type="entry name" value="HSF_DOMAIN"/>
    <property type="match status" value="1"/>
</dbReference>
<name>A0ABX6ESM5_KLUMA</name>
<reference evidence="7 8" key="2">
    <citation type="submission" date="2019-11" db="EMBL/GenBank/DDBJ databases">
        <authorList>
            <person name="Lu H."/>
        </authorList>
    </citation>
    <scope>NUCLEOTIDE SEQUENCE [LARGE SCALE GENOMIC DNA]</scope>
    <source>
        <strain evidence="7 8">FIM1</strain>
    </source>
</reference>
<evidence type="ECO:0000259" key="6">
    <source>
        <dbReference type="PROSITE" id="PS00434"/>
    </source>
</evidence>
<accession>A0ABX6ESM5</accession>
<feature type="compositionally biased region" description="Basic residues" evidence="5">
    <location>
        <begin position="216"/>
        <end position="226"/>
    </location>
</feature>
<feature type="region of interest" description="Disordered" evidence="5">
    <location>
        <begin position="167"/>
        <end position="272"/>
    </location>
</feature>
<evidence type="ECO:0000256" key="3">
    <source>
        <dbReference type="ARBA" id="ARBA00023242"/>
    </source>
</evidence>
<evidence type="ECO:0000256" key="5">
    <source>
        <dbReference type="SAM" id="MobiDB-lite"/>
    </source>
</evidence>
<dbReference type="SUPFAM" id="SSF46785">
    <property type="entry name" value="Winged helix' DNA-binding domain"/>
    <property type="match status" value="1"/>
</dbReference>
<feature type="domain" description="HSF-type DNA-binding" evidence="6">
    <location>
        <begin position="47"/>
        <end position="71"/>
    </location>
</feature>
<dbReference type="PRINTS" id="PR00056">
    <property type="entry name" value="HSFDOMAIN"/>
</dbReference>
<keyword evidence="3" id="KW-0539">Nucleus</keyword>
<gene>
    <name evidence="7" type="primary">MGA1</name>
    <name evidence="7" type="ORF">FIM1_536</name>
</gene>